<dbReference type="Proteomes" id="UP000070400">
    <property type="component" value="Unassembled WGS sequence"/>
</dbReference>
<evidence type="ECO:0000313" key="2">
    <source>
        <dbReference type="Proteomes" id="UP000070400"/>
    </source>
</evidence>
<dbReference type="Pfam" id="PF08843">
    <property type="entry name" value="AbiEii"/>
    <property type="match status" value="1"/>
</dbReference>
<name>A0A133V409_9EURY</name>
<gene>
    <name evidence="1" type="ORF">AKJ43_03575</name>
</gene>
<keyword evidence="2" id="KW-1185">Reference proteome</keyword>
<sequence>MIFKEDTCREVIERISSEQGFGPGQAEHMVWILDTLDVMGEVPPEDFEVFLKGGTCVQNYLPSNVQRFSKDIDLSLPVQEGFDVVESYVEELNSHLKERSYSSFLEARPGSPGGDVICFDRFFDPEYAEERYFGLHEGKGAWITVEFHVAEITPSFKKSKLSLLPALYGDIDVKFNCATRGKLLSDKIIASMGPYHEAREEAKDVLDLNAMLNNDQFRRRALEAKSLIGDYASKTGDKRRKMVKRSVHTIKNLGEEMTDERLATHVNAILPRDYRFEDLDSWVKFCDETIGLLESSF</sequence>
<protein>
    <recommendedName>
        <fullName evidence="3">Nucleotidyl transferase AbiEii/AbiGii toxin family protein</fullName>
    </recommendedName>
</protein>
<evidence type="ECO:0000313" key="1">
    <source>
        <dbReference type="EMBL" id="KXB01179.1"/>
    </source>
</evidence>
<organism evidence="1 2">
    <name type="scientific">candidate division MSBL1 archaeon SCGC-AAA261D19</name>
    <dbReference type="NCBI Taxonomy" id="1698273"/>
    <lineage>
        <taxon>Archaea</taxon>
        <taxon>Methanobacteriati</taxon>
        <taxon>Methanobacteriota</taxon>
        <taxon>candidate division MSBL1</taxon>
    </lineage>
</organism>
<dbReference type="Gene3D" id="3.10.450.620">
    <property type="entry name" value="JHP933, nucleotidyltransferase-like core domain"/>
    <property type="match status" value="1"/>
</dbReference>
<dbReference type="AlphaFoldDB" id="A0A133V409"/>
<comment type="caution">
    <text evidence="1">The sequence shown here is derived from an EMBL/GenBank/DDBJ whole genome shotgun (WGS) entry which is preliminary data.</text>
</comment>
<proteinExistence type="predicted"/>
<evidence type="ECO:0008006" key="3">
    <source>
        <dbReference type="Google" id="ProtNLM"/>
    </source>
</evidence>
<dbReference type="InterPro" id="IPR014942">
    <property type="entry name" value="AbiEii"/>
</dbReference>
<dbReference type="EMBL" id="LHXX01000061">
    <property type="protein sequence ID" value="KXB01179.1"/>
    <property type="molecule type" value="Genomic_DNA"/>
</dbReference>
<reference evidence="1 2" key="1">
    <citation type="journal article" date="2016" name="Sci. Rep.">
        <title>Metabolic traits of an uncultured archaeal lineage -MSBL1- from brine pools of the Red Sea.</title>
        <authorList>
            <person name="Mwirichia R."/>
            <person name="Alam I."/>
            <person name="Rashid M."/>
            <person name="Vinu M."/>
            <person name="Ba-Alawi W."/>
            <person name="Anthony Kamau A."/>
            <person name="Kamanda Ngugi D."/>
            <person name="Goker M."/>
            <person name="Klenk H.P."/>
            <person name="Bajic V."/>
            <person name="Stingl U."/>
        </authorList>
    </citation>
    <scope>NUCLEOTIDE SEQUENCE [LARGE SCALE GENOMIC DNA]</scope>
    <source>
        <strain evidence="1">SCGC-AAA261D19</strain>
    </source>
</reference>
<accession>A0A133V409</accession>